<dbReference type="EMBL" id="FNOW01000018">
    <property type="protein sequence ID" value="SDX89263.1"/>
    <property type="molecule type" value="Genomic_DNA"/>
</dbReference>
<dbReference type="SMART" id="SM00388">
    <property type="entry name" value="HisKA"/>
    <property type="match status" value="1"/>
</dbReference>
<keyword evidence="7" id="KW-1133">Transmembrane helix</keyword>
<dbReference type="GO" id="GO:0007234">
    <property type="term" value="P:osmosensory signaling via phosphorelay pathway"/>
    <property type="evidence" value="ECO:0007669"/>
    <property type="project" value="TreeGrafter"/>
</dbReference>
<dbReference type="InterPro" id="IPR004358">
    <property type="entry name" value="Sig_transdc_His_kin-like_C"/>
</dbReference>
<keyword evidence="6 10" id="KW-0418">Kinase</keyword>
<dbReference type="Pfam" id="PF00672">
    <property type="entry name" value="HAMP"/>
    <property type="match status" value="1"/>
</dbReference>
<dbReference type="SMART" id="SM00387">
    <property type="entry name" value="HATPase_c"/>
    <property type="match status" value="1"/>
</dbReference>
<dbReference type="OrthoDB" id="7051794at2"/>
<evidence type="ECO:0000313" key="10">
    <source>
        <dbReference type="EMBL" id="SDX89263.1"/>
    </source>
</evidence>
<dbReference type="GO" id="GO:0005886">
    <property type="term" value="C:plasma membrane"/>
    <property type="evidence" value="ECO:0007669"/>
    <property type="project" value="UniProtKB-ARBA"/>
</dbReference>
<dbReference type="InterPro" id="IPR003594">
    <property type="entry name" value="HATPase_dom"/>
</dbReference>
<keyword evidence="7" id="KW-0812">Transmembrane</keyword>
<feature type="domain" description="HAMP" evidence="9">
    <location>
        <begin position="191"/>
        <end position="243"/>
    </location>
</feature>
<accession>A0A1H3FDW0</accession>
<feature type="transmembrane region" description="Helical" evidence="7">
    <location>
        <begin position="6"/>
        <end position="26"/>
    </location>
</feature>
<dbReference type="PANTHER" id="PTHR42878:SF15">
    <property type="entry name" value="BACTERIOPHYTOCHROME"/>
    <property type="match status" value="1"/>
</dbReference>
<sequence>MSIQTKLKLIGLLPLLVAILFGVTIYRGQDRLNALSQLALQTEAMREAVRDVRDISQRIFATRENAIRYDGYDALEVVNLGVIRLAGWRDEPRVGATVRELERRLLLARIHYEMLDGLTVPALQWSAVPHINTVAQNLSSELDALDSRLRALHQTARLALVEHSDQLWRREFWLVALTAVLVLWLTHPLLDRLGTALHSLSQGTRRLDPDGLPQPLDLSGEDEFGQLARDFNAMVARLVASEAAREAHSRELQTAIADLENFSYSVSHDLRAPLRAIDGFIGILREDYAPQLDAEALRLFGVVSANAQKMEQLIDDILALSRAGRLALDWTLIDMNALVDAVWADLTSGVTQRTVEFQRDALPPGWGDPRALRQIWHNLLGNALKFTRDRDPACIRVTAQFESDAHTVAEMIRYSVHDNGAGFDPAYASKLFQLFQRLHGMDEFAGTGVGLAIVKRFVQKHSGSVAASGAVNGGAHFSFTLPRTHTEIEDAYDGRA</sequence>
<dbReference type="SUPFAM" id="SSF47384">
    <property type="entry name" value="Homodimeric domain of signal transducing histidine kinase"/>
    <property type="match status" value="1"/>
</dbReference>
<dbReference type="CDD" id="cd06225">
    <property type="entry name" value="HAMP"/>
    <property type="match status" value="1"/>
</dbReference>
<keyword evidence="7" id="KW-0472">Membrane</keyword>
<dbReference type="Pfam" id="PF00512">
    <property type="entry name" value="HisKA"/>
    <property type="match status" value="1"/>
</dbReference>
<feature type="domain" description="Histidine kinase" evidence="8">
    <location>
        <begin position="265"/>
        <end position="485"/>
    </location>
</feature>
<dbReference type="GO" id="GO:0000155">
    <property type="term" value="F:phosphorelay sensor kinase activity"/>
    <property type="evidence" value="ECO:0007669"/>
    <property type="project" value="InterPro"/>
</dbReference>
<dbReference type="InterPro" id="IPR036890">
    <property type="entry name" value="HATPase_C_sf"/>
</dbReference>
<dbReference type="SMART" id="SM00304">
    <property type="entry name" value="HAMP"/>
    <property type="match status" value="1"/>
</dbReference>
<dbReference type="PROSITE" id="PS50885">
    <property type="entry name" value="HAMP"/>
    <property type="match status" value="1"/>
</dbReference>
<dbReference type="InterPro" id="IPR005467">
    <property type="entry name" value="His_kinase_dom"/>
</dbReference>
<dbReference type="CDD" id="cd00082">
    <property type="entry name" value="HisKA"/>
    <property type="match status" value="1"/>
</dbReference>
<dbReference type="SUPFAM" id="SSF55874">
    <property type="entry name" value="ATPase domain of HSP90 chaperone/DNA topoisomerase II/histidine kinase"/>
    <property type="match status" value="1"/>
</dbReference>
<evidence type="ECO:0000259" key="9">
    <source>
        <dbReference type="PROSITE" id="PS50885"/>
    </source>
</evidence>
<dbReference type="Gene3D" id="6.10.340.10">
    <property type="match status" value="1"/>
</dbReference>
<proteinExistence type="predicted"/>
<keyword evidence="11" id="KW-1185">Reference proteome</keyword>
<dbReference type="Proteomes" id="UP000198672">
    <property type="component" value="Unassembled WGS sequence"/>
</dbReference>
<keyword evidence="5" id="KW-0808">Transferase</keyword>
<dbReference type="Gene3D" id="1.10.287.130">
    <property type="match status" value="1"/>
</dbReference>
<evidence type="ECO:0000256" key="1">
    <source>
        <dbReference type="ARBA" id="ARBA00000085"/>
    </source>
</evidence>
<dbReference type="PROSITE" id="PS50109">
    <property type="entry name" value="HIS_KIN"/>
    <property type="match status" value="1"/>
</dbReference>
<dbReference type="RefSeq" id="WP_091333452.1">
    <property type="nucleotide sequence ID" value="NZ_FNOW01000018.1"/>
</dbReference>
<comment type="catalytic activity">
    <reaction evidence="1">
        <text>ATP + protein L-histidine = ADP + protein N-phospho-L-histidine.</text>
        <dbReference type="EC" id="2.7.13.3"/>
    </reaction>
</comment>
<evidence type="ECO:0000256" key="2">
    <source>
        <dbReference type="ARBA" id="ARBA00004370"/>
    </source>
</evidence>
<dbReference type="FunFam" id="3.30.565.10:FF:000006">
    <property type="entry name" value="Sensor histidine kinase WalK"/>
    <property type="match status" value="1"/>
</dbReference>
<comment type="subcellular location">
    <subcellularLocation>
        <location evidence="2">Membrane</location>
    </subcellularLocation>
</comment>
<dbReference type="STRING" id="61595.SAMN05421644_11816"/>
<dbReference type="PRINTS" id="PR00344">
    <property type="entry name" value="BCTRLSENSOR"/>
</dbReference>
<dbReference type="PANTHER" id="PTHR42878">
    <property type="entry name" value="TWO-COMPONENT HISTIDINE KINASE"/>
    <property type="match status" value="1"/>
</dbReference>
<keyword evidence="4" id="KW-0597">Phosphoprotein</keyword>
<dbReference type="InterPro" id="IPR003661">
    <property type="entry name" value="HisK_dim/P_dom"/>
</dbReference>
<evidence type="ECO:0000259" key="8">
    <source>
        <dbReference type="PROSITE" id="PS50109"/>
    </source>
</evidence>
<dbReference type="InterPro" id="IPR036097">
    <property type="entry name" value="HisK_dim/P_sf"/>
</dbReference>
<dbReference type="AlphaFoldDB" id="A0A1H3FDW0"/>
<dbReference type="Gene3D" id="3.30.565.10">
    <property type="entry name" value="Histidine kinase-like ATPase, C-terminal domain"/>
    <property type="match status" value="1"/>
</dbReference>
<evidence type="ECO:0000256" key="4">
    <source>
        <dbReference type="ARBA" id="ARBA00022553"/>
    </source>
</evidence>
<organism evidence="10 11">
    <name type="scientific">Allochromatium warmingii</name>
    <name type="common">Chromatium warmingii</name>
    <dbReference type="NCBI Taxonomy" id="61595"/>
    <lineage>
        <taxon>Bacteria</taxon>
        <taxon>Pseudomonadati</taxon>
        <taxon>Pseudomonadota</taxon>
        <taxon>Gammaproteobacteria</taxon>
        <taxon>Chromatiales</taxon>
        <taxon>Chromatiaceae</taxon>
        <taxon>Allochromatium</taxon>
    </lineage>
</organism>
<gene>
    <name evidence="10" type="ORF">SAMN05421644_11816</name>
</gene>
<dbReference type="EC" id="2.7.13.3" evidence="3"/>
<protein>
    <recommendedName>
        <fullName evidence="3">histidine kinase</fullName>
        <ecNumber evidence="3">2.7.13.3</ecNumber>
    </recommendedName>
</protein>
<evidence type="ECO:0000256" key="7">
    <source>
        <dbReference type="SAM" id="Phobius"/>
    </source>
</evidence>
<evidence type="ECO:0000313" key="11">
    <source>
        <dbReference type="Proteomes" id="UP000198672"/>
    </source>
</evidence>
<dbReference type="Pfam" id="PF02518">
    <property type="entry name" value="HATPase_c"/>
    <property type="match status" value="1"/>
</dbReference>
<reference evidence="11" key="1">
    <citation type="submission" date="2016-10" db="EMBL/GenBank/DDBJ databases">
        <authorList>
            <person name="Varghese N."/>
            <person name="Submissions S."/>
        </authorList>
    </citation>
    <scope>NUCLEOTIDE SEQUENCE [LARGE SCALE GENOMIC DNA]</scope>
    <source>
        <strain evidence="11">DSM 173</strain>
    </source>
</reference>
<dbReference type="SUPFAM" id="SSF158472">
    <property type="entry name" value="HAMP domain-like"/>
    <property type="match status" value="1"/>
</dbReference>
<evidence type="ECO:0000256" key="5">
    <source>
        <dbReference type="ARBA" id="ARBA00022679"/>
    </source>
</evidence>
<dbReference type="GO" id="GO:0030295">
    <property type="term" value="F:protein kinase activator activity"/>
    <property type="evidence" value="ECO:0007669"/>
    <property type="project" value="TreeGrafter"/>
</dbReference>
<evidence type="ECO:0000256" key="6">
    <source>
        <dbReference type="ARBA" id="ARBA00022777"/>
    </source>
</evidence>
<dbReference type="GO" id="GO:0000156">
    <property type="term" value="F:phosphorelay response regulator activity"/>
    <property type="evidence" value="ECO:0007669"/>
    <property type="project" value="TreeGrafter"/>
</dbReference>
<name>A0A1H3FDW0_ALLWA</name>
<evidence type="ECO:0000256" key="3">
    <source>
        <dbReference type="ARBA" id="ARBA00012438"/>
    </source>
</evidence>
<dbReference type="InterPro" id="IPR050351">
    <property type="entry name" value="BphY/WalK/GraS-like"/>
</dbReference>
<dbReference type="InterPro" id="IPR003660">
    <property type="entry name" value="HAMP_dom"/>
</dbReference>